<dbReference type="RefSeq" id="XP_030537552.1">
    <property type="nucleotide sequence ID" value="XM_030681692.2"/>
</dbReference>
<dbReference type="Proteomes" id="UP000827889">
    <property type="component" value="Chromosome 6"/>
</dbReference>
<dbReference type="AlphaFoldDB" id="A0A8B8PT90"/>
<dbReference type="GO" id="GO:0031083">
    <property type="term" value="C:BLOC-1 complex"/>
    <property type="evidence" value="ECO:0007669"/>
    <property type="project" value="InterPro"/>
</dbReference>
<evidence type="ECO:0000313" key="5">
    <source>
        <dbReference type="RefSeq" id="XP_030537552.1"/>
    </source>
</evidence>
<dbReference type="PANTHER" id="PTHR13073:SF0">
    <property type="entry name" value="BIOGENESIS OF LYSOSOME-RELATED ORGANELLES COMPLEX 1 SUBUNIT 1"/>
    <property type="match status" value="1"/>
</dbReference>
<reference evidence="5" key="1">
    <citation type="submission" date="2025-08" db="UniProtKB">
        <authorList>
            <consortium name="RefSeq"/>
        </authorList>
    </citation>
    <scope>IDENTIFICATION</scope>
    <source>
        <tissue evidence="5">Leaf</tissue>
    </source>
</reference>
<dbReference type="Pfam" id="PF06320">
    <property type="entry name" value="GCN5L1"/>
    <property type="match status" value="1"/>
</dbReference>
<protein>
    <recommendedName>
        <fullName evidence="2">Biogenesis of lysosome-related organelles complex 1 subunit 1</fullName>
    </recommendedName>
</protein>
<keyword evidence="4" id="KW-1185">Reference proteome</keyword>
<dbReference type="GO" id="GO:0016197">
    <property type="term" value="P:endosomal transport"/>
    <property type="evidence" value="ECO:0007669"/>
    <property type="project" value="TreeGrafter"/>
</dbReference>
<dbReference type="GeneID" id="115746009"/>
<dbReference type="InterPro" id="IPR009395">
    <property type="entry name" value="BLOC1S1"/>
</dbReference>
<evidence type="ECO:0000256" key="2">
    <source>
        <dbReference type="ARBA" id="ARBA00019577"/>
    </source>
</evidence>
<evidence type="ECO:0000256" key="1">
    <source>
        <dbReference type="ARBA" id="ARBA00007133"/>
    </source>
</evidence>
<feature type="compositionally biased region" description="Basic and acidic residues" evidence="3">
    <location>
        <begin position="18"/>
        <end position="28"/>
    </location>
</feature>
<organism evidence="4 5">
    <name type="scientific">Rhodamnia argentea</name>
    <dbReference type="NCBI Taxonomy" id="178133"/>
    <lineage>
        <taxon>Eukaryota</taxon>
        <taxon>Viridiplantae</taxon>
        <taxon>Streptophyta</taxon>
        <taxon>Embryophyta</taxon>
        <taxon>Tracheophyta</taxon>
        <taxon>Spermatophyta</taxon>
        <taxon>Magnoliopsida</taxon>
        <taxon>eudicotyledons</taxon>
        <taxon>Gunneridae</taxon>
        <taxon>Pentapetalae</taxon>
        <taxon>rosids</taxon>
        <taxon>malvids</taxon>
        <taxon>Myrtales</taxon>
        <taxon>Myrtaceae</taxon>
        <taxon>Myrtoideae</taxon>
        <taxon>Myrteae</taxon>
        <taxon>Australasian group</taxon>
        <taxon>Rhodamnia</taxon>
    </lineage>
</organism>
<sequence>MYSPQLPLARTRGFSPSESEKSQADRHPVGGSGGGLEASLVSVMQRHHHHSVVLRDRTDKARKDAIRSAAAVSDLLVEAVNGGVQEAYVNQKRIELEIRALAATVSRFMKQTDHWLASTHAINSAIKEIGDFENWMKIMDYDCKSINAAIRNIHQA</sequence>
<evidence type="ECO:0000256" key="3">
    <source>
        <dbReference type="SAM" id="MobiDB-lite"/>
    </source>
</evidence>
<proteinExistence type="inferred from homology"/>
<dbReference type="KEGG" id="rarg:115746009"/>
<accession>A0A8B8PT90</accession>
<feature type="region of interest" description="Disordered" evidence="3">
    <location>
        <begin position="1"/>
        <end position="36"/>
    </location>
</feature>
<gene>
    <name evidence="5" type="primary">LOC115746009</name>
</gene>
<name>A0A8B8PT90_9MYRT</name>
<dbReference type="PANTHER" id="PTHR13073">
    <property type="entry name" value="BLOC-1 COMPLEX SUBUNIT 1"/>
    <property type="match status" value="1"/>
</dbReference>
<dbReference type="OrthoDB" id="20018at2759"/>
<evidence type="ECO:0000313" key="4">
    <source>
        <dbReference type="Proteomes" id="UP000827889"/>
    </source>
</evidence>
<comment type="similarity">
    <text evidence="1">Belongs to the BLOC1S1 family.</text>
</comment>